<feature type="transmembrane region" description="Helical" evidence="1">
    <location>
        <begin position="164"/>
        <end position="181"/>
    </location>
</feature>
<evidence type="ECO:0000313" key="4">
    <source>
        <dbReference type="Proteomes" id="UP001107558"/>
    </source>
</evidence>
<feature type="signal peptide" evidence="2">
    <location>
        <begin position="1"/>
        <end position="19"/>
    </location>
</feature>
<keyword evidence="1" id="KW-0812">Transmembrane</keyword>
<protein>
    <recommendedName>
        <fullName evidence="5">Protein quiver</fullName>
    </recommendedName>
</protein>
<dbReference type="AlphaFoldDB" id="A0A9J6CQS1"/>
<sequence>MREKFLIIVILVLVDFSSCLKCYKTGFPWPKECSPVIYEKYGARPACLWAIIIDQYNNPVEIQRCAKIGDSHLGACDILRKKEITCPGLPEGVKNESGMQELCYKTFAKQRTIPRSLITRGCVMKMNSSHDVCNDLTKQLTGRRIKCFLCDSHMCNSVDQNEKFITIFIAIILVVIFIVNIS</sequence>
<keyword evidence="4" id="KW-1185">Reference proteome</keyword>
<evidence type="ECO:0000313" key="3">
    <source>
        <dbReference type="EMBL" id="KAG5684561.1"/>
    </source>
</evidence>
<dbReference type="EMBL" id="JADBJN010000001">
    <property type="protein sequence ID" value="KAG5684561.1"/>
    <property type="molecule type" value="Genomic_DNA"/>
</dbReference>
<feature type="chain" id="PRO_5039951544" description="Protein quiver" evidence="2">
    <location>
        <begin position="20"/>
        <end position="182"/>
    </location>
</feature>
<proteinExistence type="predicted"/>
<dbReference type="Proteomes" id="UP001107558">
    <property type="component" value="Chromosome 1"/>
</dbReference>
<gene>
    <name evidence="3" type="ORF">PVAND_013786</name>
</gene>
<reference evidence="3" key="1">
    <citation type="submission" date="2021-03" db="EMBL/GenBank/DDBJ databases">
        <title>Chromosome level genome of the anhydrobiotic midge Polypedilum vanderplanki.</title>
        <authorList>
            <person name="Yoshida Y."/>
            <person name="Kikawada T."/>
            <person name="Gusev O."/>
        </authorList>
    </citation>
    <scope>NUCLEOTIDE SEQUENCE</scope>
    <source>
        <strain evidence="3">NIAS01</strain>
        <tissue evidence="3">Whole body or cell culture</tissue>
    </source>
</reference>
<evidence type="ECO:0000256" key="1">
    <source>
        <dbReference type="SAM" id="Phobius"/>
    </source>
</evidence>
<name>A0A9J6CQS1_POLVA</name>
<keyword evidence="1" id="KW-0472">Membrane</keyword>
<evidence type="ECO:0008006" key="5">
    <source>
        <dbReference type="Google" id="ProtNLM"/>
    </source>
</evidence>
<organism evidence="3 4">
    <name type="scientific">Polypedilum vanderplanki</name>
    <name type="common">Sleeping chironomid midge</name>
    <dbReference type="NCBI Taxonomy" id="319348"/>
    <lineage>
        <taxon>Eukaryota</taxon>
        <taxon>Metazoa</taxon>
        <taxon>Ecdysozoa</taxon>
        <taxon>Arthropoda</taxon>
        <taxon>Hexapoda</taxon>
        <taxon>Insecta</taxon>
        <taxon>Pterygota</taxon>
        <taxon>Neoptera</taxon>
        <taxon>Endopterygota</taxon>
        <taxon>Diptera</taxon>
        <taxon>Nematocera</taxon>
        <taxon>Chironomoidea</taxon>
        <taxon>Chironomidae</taxon>
        <taxon>Chironominae</taxon>
        <taxon>Polypedilum</taxon>
        <taxon>Polypedilum</taxon>
    </lineage>
</organism>
<keyword evidence="2" id="KW-0732">Signal</keyword>
<evidence type="ECO:0000256" key="2">
    <source>
        <dbReference type="SAM" id="SignalP"/>
    </source>
</evidence>
<comment type="caution">
    <text evidence="3">The sequence shown here is derived from an EMBL/GenBank/DDBJ whole genome shotgun (WGS) entry which is preliminary data.</text>
</comment>
<keyword evidence="1" id="KW-1133">Transmembrane helix</keyword>
<accession>A0A9J6CQS1</accession>